<dbReference type="SUPFAM" id="SSF89447">
    <property type="entry name" value="AbrB/MazE/MraZ-like"/>
    <property type="match status" value="1"/>
</dbReference>
<dbReference type="NCBIfam" id="TIGR00242">
    <property type="entry name" value="division/cell wall cluster transcriptional repressor MraZ"/>
    <property type="match status" value="1"/>
</dbReference>
<keyword evidence="2 7" id="KW-0963">Cytoplasm</keyword>
<dbReference type="PANTHER" id="PTHR34701:SF1">
    <property type="entry name" value="TRANSCRIPTIONAL REGULATOR MRAZ"/>
    <property type="match status" value="1"/>
</dbReference>
<feature type="domain" description="SpoVT-AbrB" evidence="8">
    <location>
        <begin position="84"/>
        <end position="127"/>
    </location>
</feature>
<dbReference type="InterPro" id="IPR035642">
    <property type="entry name" value="MraZ_N"/>
</dbReference>
<dbReference type="InterPro" id="IPR035644">
    <property type="entry name" value="MraZ_C"/>
</dbReference>
<gene>
    <name evidence="7 10" type="primary">mraZ</name>
    <name evidence="9" type="ORF">Lche_1008</name>
    <name evidence="10" type="ORF">NCTC11976_01649</name>
</gene>
<reference evidence="9 11" key="1">
    <citation type="submission" date="2015-11" db="EMBL/GenBank/DDBJ databases">
        <title>Genomic analysis of 38 Legionella species identifies large and diverse effector repertoires.</title>
        <authorList>
            <person name="Burstein D."/>
            <person name="Amaro F."/>
            <person name="Zusman T."/>
            <person name="Lifshitz Z."/>
            <person name="Cohen O."/>
            <person name="Gilbert J.A."/>
            <person name="Pupko T."/>
            <person name="Shuman H.A."/>
            <person name="Segal G."/>
        </authorList>
    </citation>
    <scope>NUCLEOTIDE SEQUENCE [LARGE SCALE GENOMIC DNA]</scope>
    <source>
        <strain evidence="9 11">ORW</strain>
    </source>
</reference>
<dbReference type="InterPro" id="IPR003444">
    <property type="entry name" value="MraZ"/>
</dbReference>
<protein>
    <recommendedName>
        <fullName evidence="1 7">Transcriptional regulator MraZ</fullName>
    </recommendedName>
</protein>
<dbReference type="Gene3D" id="3.40.1550.20">
    <property type="entry name" value="Transcriptional regulator MraZ domain"/>
    <property type="match status" value="1"/>
</dbReference>
<dbReference type="AlphaFoldDB" id="A0A0W0S626"/>
<accession>A0A0W0S626</accession>
<keyword evidence="6 7" id="KW-0804">Transcription</keyword>
<dbReference type="InterPro" id="IPR038619">
    <property type="entry name" value="MraZ_sf"/>
</dbReference>
<keyword evidence="3" id="KW-0677">Repeat</keyword>
<evidence type="ECO:0000256" key="2">
    <source>
        <dbReference type="ARBA" id="ARBA00022490"/>
    </source>
</evidence>
<comment type="subunit">
    <text evidence="7">Forms oligomers.</text>
</comment>
<evidence type="ECO:0000313" key="9">
    <source>
        <dbReference type="EMBL" id="KTC78988.1"/>
    </source>
</evidence>
<dbReference type="GO" id="GO:0003700">
    <property type="term" value="F:DNA-binding transcription factor activity"/>
    <property type="evidence" value="ECO:0007669"/>
    <property type="project" value="UniProtKB-UniRule"/>
</dbReference>
<evidence type="ECO:0000313" key="12">
    <source>
        <dbReference type="Proteomes" id="UP000277577"/>
    </source>
</evidence>
<keyword evidence="5 7" id="KW-0238">DNA-binding</keyword>
<dbReference type="STRING" id="28084.Lche_1008"/>
<dbReference type="CDD" id="cd16321">
    <property type="entry name" value="MraZ_C"/>
    <property type="match status" value="1"/>
</dbReference>
<dbReference type="HAMAP" id="MF_01008">
    <property type="entry name" value="MraZ"/>
    <property type="match status" value="1"/>
</dbReference>
<evidence type="ECO:0000256" key="1">
    <source>
        <dbReference type="ARBA" id="ARBA00013860"/>
    </source>
</evidence>
<evidence type="ECO:0000256" key="7">
    <source>
        <dbReference type="HAMAP-Rule" id="MF_01008"/>
    </source>
</evidence>
<sequence length="155" mass="17522">MKAMFRGINAITIDTKGRLAIPTRYRSALGAEEKTPLVVTIDTEETCLLLYTASQWQIIENNLQKLPSFNAAARRIQRLLIGHATDVELDANGRVLLPTVLRTYAQLEKDVVMIGQGNKFEVWNKDLWETRREQWLAEESSGTGGLPDEMKTFSL</sequence>
<dbReference type="PANTHER" id="PTHR34701">
    <property type="entry name" value="TRANSCRIPTIONAL REGULATOR MRAZ"/>
    <property type="match status" value="1"/>
</dbReference>
<evidence type="ECO:0000256" key="4">
    <source>
        <dbReference type="ARBA" id="ARBA00023015"/>
    </source>
</evidence>
<dbReference type="CDD" id="cd16320">
    <property type="entry name" value="MraZ_N"/>
    <property type="match status" value="1"/>
</dbReference>
<dbReference type="GO" id="GO:0005737">
    <property type="term" value="C:cytoplasm"/>
    <property type="evidence" value="ECO:0007669"/>
    <property type="project" value="UniProtKB-UniRule"/>
</dbReference>
<evidence type="ECO:0000313" key="10">
    <source>
        <dbReference type="EMBL" id="VEB36320.1"/>
    </source>
</evidence>
<evidence type="ECO:0000259" key="8">
    <source>
        <dbReference type="PROSITE" id="PS51740"/>
    </source>
</evidence>
<evidence type="ECO:0000256" key="5">
    <source>
        <dbReference type="ARBA" id="ARBA00023125"/>
    </source>
</evidence>
<keyword evidence="4 7" id="KW-0805">Transcription regulation</keyword>
<feature type="domain" description="SpoVT-AbrB" evidence="8">
    <location>
        <begin position="8"/>
        <end position="55"/>
    </location>
</feature>
<dbReference type="PROSITE" id="PS51740">
    <property type="entry name" value="SPOVT_ABRB"/>
    <property type="match status" value="2"/>
</dbReference>
<proteinExistence type="inferred from homology"/>
<evidence type="ECO:0000256" key="6">
    <source>
        <dbReference type="ARBA" id="ARBA00023163"/>
    </source>
</evidence>
<dbReference type="GO" id="GO:2000143">
    <property type="term" value="P:negative regulation of DNA-templated transcription initiation"/>
    <property type="evidence" value="ECO:0007669"/>
    <property type="project" value="TreeGrafter"/>
</dbReference>
<dbReference type="Proteomes" id="UP000054921">
    <property type="component" value="Unassembled WGS sequence"/>
</dbReference>
<reference evidence="10 12" key="2">
    <citation type="submission" date="2018-12" db="EMBL/GenBank/DDBJ databases">
        <authorList>
            <consortium name="Pathogen Informatics"/>
        </authorList>
    </citation>
    <scope>NUCLEOTIDE SEQUENCE [LARGE SCALE GENOMIC DNA]</scope>
    <source>
        <strain evidence="10 12">NCTC11976</strain>
    </source>
</reference>
<dbReference type="InterPro" id="IPR020603">
    <property type="entry name" value="MraZ_dom"/>
</dbReference>
<name>A0A0W0S626_9GAMM</name>
<comment type="subcellular location">
    <subcellularLocation>
        <location evidence="7">Cytoplasm</location>
        <location evidence="7">Nucleoid</location>
    </subcellularLocation>
</comment>
<dbReference type="InterPro" id="IPR007159">
    <property type="entry name" value="SpoVT-AbrB_dom"/>
</dbReference>
<dbReference type="Proteomes" id="UP000277577">
    <property type="component" value="Chromosome"/>
</dbReference>
<dbReference type="PATRIC" id="fig|28084.5.peg.1088"/>
<dbReference type="EMBL" id="LNXW01000013">
    <property type="protein sequence ID" value="KTC78988.1"/>
    <property type="molecule type" value="Genomic_DNA"/>
</dbReference>
<dbReference type="GO" id="GO:0000976">
    <property type="term" value="F:transcription cis-regulatory region binding"/>
    <property type="evidence" value="ECO:0007669"/>
    <property type="project" value="TreeGrafter"/>
</dbReference>
<evidence type="ECO:0000313" key="11">
    <source>
        <dbReference type="Proteomes" id="UP000054921"/>
    </source>
</evidence>
<comment type="similarity">
    <text evidence="7">Belongs to the MraZ family.</text>
</comment>
<dbReference type="GO" id="GO:0009295">
    <property type="term" value="C:nucleoid"/>
    <property type="evidence" value="ECO:0007669"/>
    <property type="project" value="UniProtKB-SubCell"/>
</dbReference>
<dbReference type="Pfam" id="PF02381">
    <property type="entry name" value="MraZ"/>
    <property type="match status" value="2"/>
</dbReference>
<dbReference type="EMBL" id="LR134173">
    <property type="protein sequence ID" value="VEB36320.1"/>
    <property type="molecule type" value="Genomic_DNA"/>
</dbReference>
<evidence type="ECO:0000256" key="3">
    <source>
        <dbReference type="ARBA" id="ARBA00022737"/>
    </source>
</evidence>
<organism evidence="9 11">
    <name type="scientific">Legionella cherrii</name>
    <dbReference type="NCBI Taxonomy" id="28084"/>
    <lineage>
        <taxon>Bacteria</taxon>
        <taxon>Pseudomonadati</taxon>
        <taxon>Pseudomonadota</taxon>
        <taxon>Gammaproteobacteria</taxon>
        <taxon>Legionellales</taxon>
        <taxon>Legionellaceae</taxon>
        <taxon>Legionella</taxon>
    </lineage>
</organism>
<keyword evidence="12" id="KW-1185">Reference proteome</keyword>
<dbReference type="InterPro" id="IPR037914">
    <property type="entry name" value="SpoVT-AbrB_sf"/>
</dbReference>